<comment type="caution">
    <text evidence="1">The sequence shown here is derived from an EMBL/GenBank/DDBJ whole genome shotgun (WGS) entry which is preliminary data.</text>
</comment>
<evidence type="ECO:0000313" key="2">
    <source>
        <dbReference type="Proteomes" id="UP001157502"/>
    </source>
</evidence>
<dbReference type="EMBL" id="CM055738">
    <property type="protein sequence ID" value="KAJ8004609.1"/>
    <property type="molecule type" value="Genomic_DNA"/>
</dbReference>
<gene>
    <name evidence="1" type="ORF">DPEC_G00138060</name>
</gene>
<reference evidence="1" key="1">
    <citation type="submission" date="2021-05" db="EMBL/GenBank/DDBJ databases">
        <authorList>
            <person name="Pan Q."/>
            <person name="Jouanno E."/>
            <person name="Zahm M."/>
            <person name="Klopp C."/>
            <person name="Cabau C."/>
            <person name="Louis A."/>
            <person name="Berthelot C."/>
            <person name="Parey E."/>
            <person name="Roest Crollius H."/>
            <person name="Montfort J."/>
            <person name="Robinson-Rechavi M."/>
            <person name="Bouchez O."/>
            <person name="Lampietro C."/>
            <person name="Lopez Roques C."/>
            <person name="Donnadieu C."/>
            <person name="Postlethwait J."/>
            <person name="Bobe J."/>
            <person name="Dillon D."/>
            <person name="Chandos A."/>
            <person name="von Hippel F."/>
            <person name="Guiguen Y."/>
        </authorList>
    </citation>
    <scope>NUCLEOTIDE SEQUENCE</scope>
    <source>
        <strain evidence="1">YG-Jan2019</strain>
    </source>
</reference>
<sequence length="110" mass="12299">MIERGHDETETISHGTILVRQISAGEKLHSVFVSSKEFARLCEGDTQRDACLGAEIFPGFFHEVEVLITSAALIGRCLCLGLRRLSNINPHPRLQMHLKEGDKRDISRTS</sequence>
<evidence type="ECO:0000313" key="1">
    <source>
        <dbReference type="EMBL" id="KAJ8004609.1"/>
    </source>
</evidence>
<name>A0ACC2GLR5_DALPE</name>
<keyword evidence="2" id="KW-1185">Reference proteome</keyword>
<protein>
    <submittedName>
        <fullName evidence="1">Uncharacterized protein</fullName>
    </submittedName>
</protein>
<accession>A0ACC2GLR5</accession>
<organism evidence="1 2">
    <name type="scientific">Dallia pectoralis</name>
    <name type="common">Alaska blackfish</name>
    <dbReference type="NCBI Taxonomy" id="75939"/>
    <lineage>
        <taxon>Eukaryota</taxon>
        <taxon>Metazoa</taxon>
        <taxon>Chordata</taxon>
        <taxon>Craniata</taxon>
        <taxon>Vertebrata</taxon>
        <taxon>Euteleostomi</taxon>
        <taxon>Actinopterygii</taxon>
        <taxon>Neopterygii</taxon>
        <taxon>Teleostei</taxon>
        <taxon>Protacanthopterygii</taxon>
        <taxon>Esociformes</taxon>
        <taxon>Umbridae</taxon>
        <taxon>Dallia</taxon>
    </lineage>
</organism>
<dbReference type="Proteomes" id="UP001157502">
    <property type="component" value="Chromosome 11"/>
</dbReference>
<proteinExistence type="predicted"/>